<evidence type="ECO:0000313" key="2">
    <source>
        <dbReference type="EMBL" id="SFJ62160.1"/>
    </source>
</evidence>
<dbReference type="STRING" id="1150112.SAMN04487893_11185"/>
<keyword evidence="1" id="KW-1133">Transmembrane helix</keyword>
<dbReference type="RefSeq" id="WP_177190202.1">
    <property type="nucleotide sequence ID" value="NZ_FORU01000011.1"/>
</dbReference>
<accession>A0A1I3SUZ3</accession>
<reference evidence="3" key="1">
    <citation type="submission" date="2016-10" db="EMBL/GenBank/DDBJ databases">
        <authorList>
            <person name="Varghese N."/>
            <person name="Submissions S."/>
        </authorList>
    </citation>
    <scope>NUCLEOTIDE SEQUENCE [LARGE SCALE GENOMIC DNA]</scope>
    <source>
        <strain evidence="3">DSM 26542</strain>
    </source>
</reference>
<dbReference type="EMBL" id="FORU01000011">
    <property type="protein sequence ID" value="SFJ62160.1"/>
    <property type="molecule type" value="Genomic_DNA"/>
</dbReference>
<keyword evidence="1" id="KW-0472">Membrane</keyword>
<dbReference type="Proteomes" id="UP000243887">
    <property type="component" value="Unassembled WGS sequence"/>
</dbReference>
<evidence type="ECO:0000313" key="3">
    <source>
        <dbReference type="Proteomes" id="UP000243887"/>
    </source>
</evidence>
<name>A0A1I3SUZ3_9FLAO</name>
<gene>
    <name evidence="2" type="ORF">SAMN04487893_11185</name>
</gene>
<evidence type="ECO:0000256" key="1">
    <source>
        <dbReference type="SAM" id="Phobius"/>
    </source>
</evidence>
<keyword evidence="3" id="KW-1185">Reference proteome</keyword>
<dbReference type="AlphaFoldDB" id="A0A1I3SUZ3"/>
<sequence length="279" mass="32292">MRSMSILLPFKHLLSVRTLCNVLIVFFLFTFTIKGQSLLKVDSLASEKVRGLVFLGKDILDNSYWLTGNIVTKSQGGKVFSFQEFSLGQIYCIDFANPVQLGLYYKEYNTWMILDENLVLVNQFDFSKLLSTYEISFVANSVRNTFWIVDELGKSVNRYDPRRGGVNKLYTMIGEDVKKYYSDVNHLFWVTEDNQLKGVDIYGNKILDVYIPKHDLLQILNSKSILYSYNNELFYVDFEKNSSSKINLNAKSISGFFFNTQKLSIFGNRVLNNYQLKLS</sequence>
<protein>
    <submittedName>
        <fullName evidence="2">Uncharacterized protein</fullName>
    </submittedName>
</protein>
<keyword evidence="1" id="KW-0812">Transmembrane</keyword>
<feature type="transmembrane region" description="Helical" evidence="1">
    <location>
        <begin position="12"/>
        <end position="33"/>
    </location>
</feature>
<proteinExistence type="predicted"/>
<organism evidence="2 3">
    <name type="scientific">Myroides guanonis</name>
    <dbReference type="NCBI Taxonomy" id="1150112"/>
    <lineage>
        <taxon>Bacteria</taxon>
        <taxon>Pseudomonadati</taxon>
        <taxon>Bacteroidota</taxon>
        <taxon>Flavobacteriia</taxon>
        <taxon>Flavobacteriales</taxon>
        <taxon>Flavobacteriaceae</taxon>
        <taxon>Myroides</taxon>
    </lineage>
</organism>